<accession>A0A0N4T9M8</accession>
<dbReference type="InterPro" id="IPR038677">
    <property type="entry name" value="WIF_sf"/>
</dbReference>
<evidence type="ECO:0000259" key="3">
    <source>
        <dbReference type="PROSITE" id="PS50814"/>
    </source>
</evidence>
<dbReference type="InterPro" id="IPR003306">
    <property type="entry name" value="WIF"/>
</dbReference>
<evidence type="ECO:0000313" key="6">
    <source>
        <dbReference type="WBParaSite" id="BPAG_0000491501-mRNA-1"/>
    </source>
</evidence>
<reference evidence="6" key="1">
    <citation type="submission" date="2017-02" db="UniProtKB">
        <authorList>
            <consortium name="WormBaseParasite"/>
        </authorList>
    </citation>
    <scope>IDENTIFICATION</scope>
</reference>
<dbReference type="STRING" id="6280.A0A0N4T9M8"/>
<feature type="domain" description="WIF" evidence="3">
    <location>
        <begin position="29"/>
        <end position="94"/>
    </location>
</feature>
<dbReference type="Proteomes" id="UP000278627">
    <property type="component" value="Unassembled WGS sequence"/>
</dbReference>
<dbReference type="AlphaFoldDB" id="A0A0N4T9M8"/>
<keyword evidence="5" id="KW-1185">Reference proteome</keyword>
<dbReference type="EMBL" id="UZAD01002852">
    <property type="protein sequence ID" value="VDN86065.1"/>
    <property type="molecule type" value="Genomic_DNA"/>
</dbReference>
<protein>
    <submittedName>
        <fullName evidence="6">WIF domain-containing protein</fullName>
    </submittedName>
</protein>
<evidence type="ECO:0000313" key="5">
    <source>
        <dbReference type="Proteomes" id="UP000278627"/>
    </source>
</evidence>
<name>A0A0N4T9M8_BRUPA</name>
<evidence type="ECO:0000313" key="4">
    <source>
        <dbReference type="EMBL" id="VDN86065.1"/>
    </source>
</evidence>
<proteinExistence type="predicted"/>
<reference evidence="4 5" key="2">
    <citation type="submission" date="2018-11" db="EMBL/GenBank/DDBJ databases">
        <authorList>
            <consortium name="Pathogen Informatics"/>
        </authorList>
    </citation>
    <scope>NUCLEOTIDE SEQUENCE [LARGE SCALE GENOMIC DNA]</scope>
</reference>
<dbReference type="Pfam" id="PF02019">
    <property type="entry name" value="WIF"/>
    <property type="match status" value="1"/>
</dbReference>
<sequence length="94" mass="11010">MKWSLSLSLSLIILQLLFFNHLVHSMINLFISKIEMIRTLGLDVQLNYIENGFVNLYSVKFPYRINSSISYVQFSWNTKVSNRSASFILNLYLV</sequence>
<organism evidence="6">
    <name type="scientific">Brugia pahangi</name>
    <name type="common">Filarial nematode worm</name>
    <dbReference type="NCBI Taxonomy" id="6280"/>
    <lineage>
        <taxon>Eukaryota</taxon>
        <taxon>Metazoa</taxon>
        <taxon>Ecdysozoa</taxon>
        <taxon>Nematoda</taxon>
        <taxon>Chromadorea</taxon>
        <taxon>Rhabditida</taxon>
        <taxon>Spirurina</taxon>
        <taxon>Spiruromorpha</taxon>
        <taxon>Filarioidea</taxon>
        <taxon>Onchocercidae</taxon>
        <taxon>Brugia</taxon>
    </lineage>
</organism>
<dbReference type="WBParaSite" id="BPAG_0000491501-mRNA-1">
    <property type="protein sequence ID" value="BPAG_0000491501-mRNA-1"/>
    <property type="gene ID" value="BPAG_0000491501"/>
</dbReference>
<gene>
    <name evidence="4" type="ORF">BPAG_LOCUS4879</name>
</gene>
<dbReference type="Gene3D" id="2.60.40.2170">
    <property type="entry name" value="Wnt, WIF domain"/>
    <property type="match status" value="1"/>
</dbReference>
<evidence type="ECO:0000256" key="1">
    <source>
        <dbReference type="ARBA" id="ARBA00022729"/>
    </source>
</evidence>
<evidence type="ECO:0000256" key="2">
    <source>
        <dbReference type="ARBA" id="ARBA00023180"/>
    </source>
</evidence>
<dbReference type="PROSITE" id="PS50814">
    <property type="entry name" value="WIF"/>
    <property type="match status" value="1"/>
</dbReference>
<keyword evidence="1" id="KW-0732">Signal</keyword>
<keyword evidence="2" id="KW-0325">Glycoprotein</keyword>